<comment type="catalytic activity">
    <reaction evidence="12">
        <text>Cd(2+)(in) + H(+)(out) = Cd(2+)(out) + H(+)(in)</text>
        <dbReference type="Rhea" id="RHEA:28739"/>
        <dbReference type="ChEBI" id="CHEBI:15378"/>
        <dbReference type="ChEBI" id="CHEBI:48775"/>
    </reaction>
</comment>
<feature type="transmembrane region" description="Helical" evidence="15">
    <location>
        <begin position="156"/>
        <end position="175"/>
    </location>
</feature>
<name>A0AB39HJ09_9VIBR</name>
<proteinExistence type="inferred from homology"/>
<dbReference type="Gene3D" id="3.30.70.1350">
    <property type="entry name" value="Cation efflux protein, cytoplasmic domain"/>
    <property type="match status" value="1"/>
</dbReference>
<dbReference type="InterPro" id="IPR027470">
    <property type="entry name" value="Cation_efflux_CTD"/>
</dbReference>
<dbReference type="GO" id="GO:0006882">
    <property type="term" value="P:intracellular zinc ion homeostasis"/>
    <property type="evidence" value="ECO:0007669"/>
    <property type="project" value="TreeGrafter"/>
</dbReference>
<comment type="catalytic activity">
    <reaction evidence="10">
        <text>Fe(2+)(in) + H(+)(out) = Fe(2+)(out) + H(+)(in)</text>
        <dbReference type="Rhea" id="RHEA:29439"/>
        <dbReference type="ChEBI" id="CHEBI:15378"/>
        <dbReference type="ChEBI" id="CHEBI:29033"/>
    </reaction>
</comment>
<keyword evidence="7" id="KW-0864">Zinc transport</keyword>
<dbReference type="Pfam" id="PF01545">
    <property type="entry name" value="Cation_efflux"/>
    <property type="match status" value="1"/>
</dbReference>
<protein>
    <recommendedName>
        <fullName evidence="14">Cation-efflux pump FieF</fullName>
    </recommendedName>
</protein>
<evidence type="ECO:0000259" key="17">
    <source>
        <dbReference type="Pfam" id="PF16916"/>
    </source>
</evidence>
<gene>
    <name evidence="18" type="primary">fieF</name>
    <name evidence="18" type="ORF">AB0763_12215</name>
</gene>
<dbReference type="KEGG" id="vih:AB0763_12215"/>
<dbReference type="Pfam" id="PF16916">
    <property type="entry name" value="ZT_dimer"/>
    <property type="match status" value="1"/>
</dbReference>
<keyword evidence="7" id="KW-0862">Zinc</keyword>
<keyword evidence="6 15" id="KW-0812">Transmembrane</keyword>
<feature type="domain" description="Cation efflux protein cytoplasmic" evidence="17">
    <location>
        <begin position="210"/>
        <end position="287"/>
    </location>
</feature>
<dbReference type="GO" id="GO:0005886">
    <property type="term" value="C:plasma membrane"/>
    <property type="evidence" value="ECO:0007669"/>
    <property type="project" value="UniProtKB-SubCell"/>
</dbReference>
<dbReference type="Gene3D" id="1.20.1510.10">
    <property type="entry name" value="Cation efflux protein transmembrane domain"/>
    <property type="match status" value="1"/>
</dbReference>
<dbReference type="PANTHER" id="PTHR43840">
    <property type="entry name" value="MITOCHONDRIAL METAL TRANSPORTER 1-RELATED"/>
    <property type="match status" value="1"/>
</dbReference>
<dbReference type="InterPro" id="IPR002524">
    <property type="entry name" value="Cation_efflux"/>
</dbReference>
<evidence type="ECO:0000256" key="1">
    <source>
        <dbReference type="ARBA" id="ARBA00004651"/>
    </source>
</evidence>
<evidence type="ECO:0000256" key="9">
    <source>
        <dbReference type="ARBA" id="ARBA00023136"/>
    </source>
</evidence>
<evidence type="ECO:0000256" key="13">
    <source>
        <dbReference type="ARBA" id="ARBA00062926"/>
    </source>
</evidence>
<feature type="transmembrane region" description="Helical" evidence="15">
    <location>
        <begin position="181"/>
        <end position="198"/>
    </location>
</feature>
<evidence type="ECO:0000256" key="7">
    <source>
        <dbReference type="ARBA" id="ARBA00022906"/>
    </source>
</evidence>
<feature type="domain" description="Cation efflux protein transmembrane" evidence="16">
    <location>
        <begin position="14"/>
        <end position="206"/>
    </location>
</feature>
<dbReference type="FunFam" id="1.20.1510.10:FF:000001">
    <property type="entry name" value="Ferrous-iron efflux pump FieF"/>
    <property type="match status" value="1"/>
</dbReference>
<evidence type="ECO:0000256" key="5">
    <source>
        <dbReference type="ARBA" id="ARBA00022496"/>
    </source>
</evidence>
<accession>A0AB39HJ09</accession>
<sequence length="302" mass="33665">MDTQYHKLVRRAAWAASGVALFLLCAKLVVWWQTQSVSLLASLVDSLLDMTASLINLWVVRYSTQPADHEHRFGHGKAESLAALAQAMFISGSAVFLILSGVERWFRPQQLHSPEYGIWVSVLAIVITFVLVMYQRHVIKVTNSQAIAADSLHYKADLIMNAAIVVAMTLSFYGITQADALFALVIGVYILVTSVRIAHHAVQTLLDRSLPQDEIEQIRSAALSVPEVMGIHQVRTRLSGPTRFIQLHIELKDTLPLVEAHSIGDVVEERVAALFDDTDVLIHLDPYTVVLSQEQHEIEQGW</sequence>
<dbReference type="SUPFAM" id="SSF161111">
    <property type="entry name" value="Cation efflux protein transmembrane domain-like"/>
    <property type="match status" value="1"/>
</dbReference>
<organism evidence="18">
    <name type="scientific">Vibrio sp. HB236076</name>
    <dbReference type="NCBI Taxonomy" id="3232307"/>
    <lineage>
        <taxon>Bacteria</taxon>
        <taxon>Pseudomonadati</taxon>
        <taxon>Pseudomonadota</taxon>
        <taxon>Gammaproteobacteria</taxon>
        <taxon>Vibrionales</taxon>
        <taxon>Vibrionaceae</taxon>
        <taxon>Vibrio</taxon>
    </lineage>
</organism>
<reference evidence="18" key="1">
    <citation type="submission" date="2024-07" db="EMBL/GenBank/DDBJ databases">
        <title>Genome Analysis of a Potential Novel Vibrio Species Secreting pH- and Thermo-stable Alginate Lyase and its Application in Producing Alginate Oligosaccharides.</title>
        <authorList>
            <person name="Huang H."/>
            <person name="Bao K."/>
        </authorList>
    </citation>
    <scope>NUCLEOTIDE SEQUENCE</scope>
    <source>
        <strain evidence="18">HB236076</strain>
    </source>
</reference>
<keyword evidence="7" id="KW-0406">Ion transport</keyword>
<keyword evidence="8 15" id="KW-1133">Transmembrane helix</keyword>
<evidence type="ECO:0000313" key="18">
    <source>
        <dbReference type="EMBL" id="XDK26388.1"/>
    </source>
</evidence>
<comment type="similarity">
    <text evidence="2">Belongs to the cation diffusion facilitator (CDF) transporter (TC 2.A.4) family. FieF subfamily.</text>
</comment>
<evidence type="ECO:0000256" key="3">
    <source>
        <dbReference type="ARBA" id="ARBA00022448"/>
    </source>
</evidence>
<evidence type="ECO:0000256" key="12">
    <source>
        <dbReference type="ARBA" id="ARBA00050984"/>
    </source>
</evidence>
<evidence type="ECO:0000256" key="14">
    <source>
        <dbReference type="ARBA" id="ARBA00072262"/>
    </source>
</evidence>
<dbReference type="GO" id="GO:0015086">
    <property type="term" value="F:cadmium ion transmembrane transporter activity"/>
    <property type="evidence" value="ECO:0007669"/>
    <property type="project" value="TreeGrafter"/>
</dbReference>
<dbReference type="InterPro" id="IPR027469">
    <property type="entry name" value="Cation_efflux_TMD_sf"/>
</dbReference>
<dbReference type="RefSeq" id="WP_306102089.1">
    <property type="nucleotide sequence ID" value="NZ_CP162601.1"/>
</dbReference>
<keyword evidence="5" id="KW-0410">Iron transport</keyword>
<dbReference type="PANTHER" id="PTHR43840:SF41">
    <property type="entry name" value="CATION-EFFLUX PUMP FIEF"/>
    <property type="match status" value="1"/>
</dbReference>
<comment type="subunit">
    <text evidence="13">Homodimer. The subunits are held together in a parallel orientation through zinc binding at the interface of the cytoplasmic domains.</text>
</comment>
<evidence type="ECO:0000256" key="15">
    <source>
        <dbReference type="SAM" id="Phobius"/>
    </source>
</evidence>
<dbReference type="AlphaFoldDB" id="A0AB39HJ09"/>
<comment type="catalytic activity">
    <reaction evidence="11">
        <text>Zn(2+)(in) + H(+)(out) = Zn(2+)(out) + H(+)(in)</text>
        <dbReference type="Rhea" id="RHEA:28839"/>
        <dbReference type="ChEBI" id="CHEBI:15378"/>
        <dbReference type="ChEBI" id="CHEBI:29105"/>
    </reaction>
</comment>
<evidence type="ECO:0000256" key="10">
    <source>
        <dbReference type="ARBA" id="ARBA00035584"/>
    </source>
</evidence>
<keyword evidence="3" id="KW-0813">Transport</keyword>
<dbReference type="NCBIfam" id="NF007064">
    <property type="entry name" value="PRK09509.1"/>
    <property type="match status" value="1"/>
</dbReference>
<dbReference type="EMBL" id="CP162601">
    <property type="protein sequence ID" value="XDK26388.1"/>
    <property type="molecule type" value="Genomic_DNA"/>
</dbReference>
<dbReference type="InterPro" id="IPR050291">
    <property type="entry name" value="CDF_Transporter"/>
</dbReference>
<comment type="subcellular location">
    <subcellularLocation>
        <location evidence="1">Cell membrane</location>
        <topology evidence="1">Multi-pass membrane protein</topology>
    </subcellularLocation>
</comment>
<keyword evidence="5" id="KW-0408">Iron</keyword>
<feature type="transmembrane region" description="Helical" evidence="15">
    <location>
        <begin position="12"/>
        <end position="33"/>
    </location>
</feature>
<evidence type="ECO:0000256" key="2">
    <source>
        <dbReference type="ARBA" id="ARBA00010212"/>
    </source>
</evidence>
<keyword evidence="4" id="KW-1003">Cell membrane</keyword>
<keyword evidence="9 15" id="KW-0472">Membrane</keyword>
<evidence type="ECO:0000256" key="4">
    <source>
        <dbReference type="ARBA" id="ARBA00022475"/>
    </source>
</evidence>
<dbReference type="NCBIfam" id="TIGR01297">
    <property type="entry name" value="CDF"/>
    <property type="match status" value="1"/>
</dbReference>
<dbReference type="FunFam" id="3.30.70.1350:FF:000002">
    <property type="entry name" value="Ferrous-iron efflux pump FieF"/>
    <property type="match status" value="1"/>
</dbReference>
<evidence type="ECO:0000259" key="16">
    <source>
        <dbReference type="Pfam" id="PF01545"/>
    </source>
</evidence>
<dbReference type="InterPro" id="IPR058533">
    <property type="entry name" value="Cation_efflux_TM"/>
</dbReference>
<dbReference type="SUPFAM" id="SSF160240">
    <property type="entry name" value="Cation efflux protein cytoplasmic domain-like"/>
    <property type="match status" value="1"/>
</dbReference>
<dbReference type="GO" id="GO:0015341">
    <property type="term" value="F:zinc efflux antiporter activity"/>
    <property type="evidence" value="ECO:0007669"/>
    <property type="project" value="TreeGrafter"/>
</dbReference>
<evidence type="ECO:0000256" key="8">
    <source>
        <dbReference type="ARBA" id="ARBA00022989"/>
    </source>
</evidence>
<dbReference type="GO" id="GO:0015093">
    <property type="term" value="F:ferrous iron transmembrane transporter activity"/>
    <property type="evidence" value="ECO:0007669"/>
    <property type="project" value="TreeGrafter"/>
</dbReference>
<feature type="transmembrane region" description="Helical" evidence="15">
    <location>
        <begin position="116"/>
        <end position="135"/>
    </location>
</feature>
<dbReference type="InterPro" id="IPR036837">
    <property type="entry name" value="Cation_efflux_CTD_sf"/>
</dbReference>
<feature type="transmembrane region" description="Helical" evidence="15">
    <location>
        <begin position="81"/>
        <end position="101"/>
    </location>
</feature>
<evidence type="ECO:0000256" key="11">
    <source>
        <dbReference type="ARBA" id="ARBA00047695"/>
    </source>
</evidence>
<evidence type="ECO:0000256" key="6">
    <source>
        <dbReference type="ARBA" id="ARBA00022692"/>
    </source>
</evidence>